<reference evidence="3 4" key="1">
    <citation type="submission" date="2024-01" db="EMBL/GenBank/DDBJ databases">
        <title>A draft genome for the cacao thread blight pathogen Marasmiellus scandens.</title>
        <authorList>
            <person name="Baruah I.K."/>
            <person name="Leung J."/>
            <person name="Bukari Y."/>
            <person name="Amoako-Attah I."/>
            <person name="Meinhardt L.W."/>
            <person name="Bailey B.A."/>
            <person name="Cohen S.P."/>
        </authorList>
    </citation>
    <scope>NUCLEOTIDE SEQUENCE [LARGE SCALE GENOMIC DNA]</scope>
    <source>
        <strain evidence="3 4">GH-19</strain>
    </source>
</reference>
<comment type="caution">
    <text evidence="3">The sequence shown here is derived from an EMBL/GenBank/DDBJ whole genome shotgun (WGS) entry which is preliminary data.</text>
</comment>
<dbReference type="EMBL" id="JBANRG010000017">
    <property type="protein sequence ID" value="KAK7458831.1"/>
    <property type="molecule type" value="Genomic_DNA"/>
</dbReference>
<evidence type="ECO:0000256" key="2">
    <source>
        <dbReference type="SAM" id="MobiDB-lite"/>
    </source>
</evidence>
<dbReference type="Proteomes" id="UP001498398">
    <property type="component" value="Unassembled WGS sequence"/>
</dbReference>
<organism evidence="3 4">
    <name type="scientific">Marasmiellus scandens</name>
    <dbReference type="NCBI Taxonomy" id="2682957"/>
    <lineage>
        <taxon>Eukaryota</taxon>
        <taxon>Fungi</taxon>
        <taxon>Dikarya</taxon>
        <taxon>Basidiomycota</taxon>
        <taxon>Agaricomycotina</taxon>
        <taxon>Agaricomycetes</taxon>
        <taxon>Agaricomycetidae</taxon>
        <taxon>Agaricales</taxon>
        <taxon>Marasmiineae</taxon>
        <taxon>Omphalotaceae</taxon>
        <taxon>Marasmiellus</taxon>
    </lineage>
</organism>
<feature type="region of interest" description="Disordered" evidence="2">
    <location>
        <begin position="254"/>
        <end position="337"/>
    </location>
</feature>
<accession>A0ABR1JEB8</accession>
<protein>
    <submittedName>
        <fullName evidence="3">Uncharacterized protein</fullName>
    </submittedName>
</protein>
<keyword evidence="4" id="KW-1185">Reference proteome</keyword>
<evidence type="ECO:0000256" key="1">
    <source>
        <dbReference type="SAM" id="Coils"/>
    </source>
</evidence>
<feature type="coiled-coil region" evidence="1">
    <location>
        <begin position="190"/>
        <end position="246"/>
    </location>
</feature>
<keyword evidence="1" id="KW-0175">Coiled coil</keyword>
<proteinExistence type="predicted"/>
<feature type="region of interest" description="Disordered" evidence="2">
    <location>
        <begin position="117"/>
        <end position="155"/>
    </location>
</feature>
<evidence type="ECO:0000313" key="4">
    <source>
        <dbReference type="Proteomes" id="UP001498398"/>
    </source>
</evidence>
<feature type="compositionally biased region" description="Basic and acidic residues" evidence="2">
    <location>
        <begin position="119"/>
        <end position="142"/>
    </location>
</feature>
<evidence type="ECO:0000313" key="3">
    <source>
        <dbReference type="EMBL" id="KAK7458831.1"/>
    </source>
</evidence>
<sequence>MLTLNEFAEQLDLDDPLPHQHRPPFLAAGATDNAKALLAIVLQVTNLRTAVKGLDDRCPHRSRHVFRMNMGVSDPNRRGDLEPDYMHGCTPCKGIRLNKTVRKEVMAAYGTWRNRVQIRNKERQRQREQSRRREKKAKERAAQDTGGNEKGGELVNTPEIAKAGMSQMNKGKQKQVAMTTPDSPLQIVIEAELETMNIDHRQQREELKESYRQRRERLEQRHSEEIQELEKRQKEEKLELRELHRQMIEDNQTPFQVVTPPPSSPPPVPTLPVPTLPVPTLPQAGPSVLREGTGQAISQKRPWEYIDLTGIDDSDEDVGPSGSKQGLDRKKKRQRAF</sequence>
<gene>
    <name evidence="3" type="ORF">VKT23_009841</name>
</gene>
<name>A0ABR1JEB8_9AGAR</name>
<feature type="compositionally biased region" description="Pro residues" evidence="2">
    <location>
        <begin position="259"/>
        <end position="280"/>
    </location>
</feature>